<dbReference type="InterPro" id="IPR043740">
    <property type="entry name" value="DUF5685"/>
</dbReference>
<dbReference type="Pfam" id="PF18937">
    <property type="entry name" value="DUF5685"/>
    <property type="match status" value="1"/>
</dbReference>
<evidence type="ECO:0000313" key="1">
    <source>
        <dbReference type="EMBL" id="PNU01056.1"/>
    </source>
</evidence>
<reference evidence="1 2" key="1">
    <citation type="submission" date="2017-06" db="EMBL/GenBank/DDBJ databases">
        <title>Investigating the central metabolism of Clostridium thermosuccinogenes.</title>
        <authorList>
            <person name="Koendjbiharie J.G."/>
            <person name="van Kranenburg R."/>
        </authorList>
    </citation>
    <scope>NUCLEOTIDE SEQUENCE [LARGE SCALE GENOMIC DNA]</scope>
    <source>
        <strain evidence="1 2">DSM 5806</strain>
    </source>
</reference>
<proteinExistence type="predicted"/>
<dbReference type="KEGG" id="cthd:CDO33_05720"/>
<comment type="caution">
    <text evidence="1">The sequence shown here is derived from an EMBL/GenBank/DDBJ whole genome shotgun (WGS) entry which is preliminary data.</text>
</comment>
<accession>A0A2K2FQJ5</accession>
<protein>
    <submittedName>
        <fullName evidence="1">Uncharacterized protein</fullName>
    </submittedName>
</protein>
<sequence>MFGYILPEKPELKIKEYDLYRAYYCGVCKSIAKRYGQVPRLTLNYDSTFLAILLASVSEEKRDIRIERCIAHPVKKKIVVRNSEIIDYASDMNIILAYYKLEDDWRDERSLISGAASLFLRNTYKKIRKKYQEKCDIILRRLNELAALEKEKCNSMDRAAEPFAKLMEEIMLYRNDRMDEKHANILKWMGYNIGKWIYIIDAYNDLEDDIRNNSYNPFIYQYNYTEGAKGDVLSFKNKIRDRVEFNLVYALNQIAKSYELMETRCNRGILENIIYMGMLRKTEQILGIGSCKEVEKSV</sequence>
<dbReference type="EMBL" id="NIOJ01000004">
    <property type="protein sequence ID" value="PNU01056.1"/>
    <property type="molecule type" value="Genomic_DNA"/>
</dbReference>
<dbReference type="Proteomes" id="UP000236151">
    <property type="component" value="Unassembled WGS sequence"/>
</dbReference>
<name>A0A2K2FQJ5_9CLOT</name>
<keyword evidence="2" id="KW-1185">Reference proteome</keyword>
<organism evidence="1 2">
    <name type="scientific">Clostridium thermosuccinogenes</name>
    <dbReference type="NCBI Taxonomy" id="84032"/>
    <lineage>
        <taxon>Bacteria</taxon>
        <taxon>Bacillati</taxon>
        <taxon>Bacillota</taxon>
        <taxon>Clostridia</taxon>
        <taxon>Eubacteriales</taxon>
        <taxon>Clostridiaceae</taxon>
        <taxon>Clostridium</taxon>
    </lineage>
</organism>
<dbReference type="AlphaFoldDB" id="A0A2K2FQJ5"/>
<dbReference type="OrthoDB" id="1722540at2"/>
<evidence type="ECO:0000313" key="2">
    <source>
        <dbReference type="Proteomes" id="UP000236151"/>
    </source>
</evidence>
<gene>
    <name evidence="1" type="ORF">CDQ84_02695</name>
</gene>
<dbReference type="RefSeq" id="WP_103080184.1">
    <property type="nucleotide sequence ID" value="NZ_CP021850.1"/>
</dbReference>